<protein>
    <submittedName>
        <fullName evidence="2">tRNA 2-thiouridine synthesizing protein C</fullName>
    </submittedName>
</protein>
<dbReference type="Gene3D" id="3.40.1260.10">
    <property type="entry name" value="DsrEFH-like"/>
    <property type="match status" value="1"/>
</dbReference>
<name>A0ABR9EA38_9GAMM</name>
<dbReference type="RefSeq" id="WP_192507215.1">
    <property type="nucleotide sequence ID" value="NZ_AQGV01000012.1"/>
</dbReference>
<dbReference type="InterPro" id="IPR003787">
    <property type="entry name" value="Sulphur_relay_DsrE/F-like"/>
</dbReference>
<dbReference type="Pfam" id="PF02635">
    <property type="entry name" value="DsrE"/>
    <property type="match status" value="1"/>
</dbReference>
<dbReference type="NCBIfam" id="TIGR03010">
    <property type="entry name" value="sulf_tusC_dsrF"/>
    <property type="match status" value="1"/>
</dbReference>
<dbReference type="InterPro" id="IPR017462">
    <property type="entry name" value="Sulphur_relay_TusC/DsrF"/>
</dbReference>
<proteinExistence type="inferred from homology"/>
<gene>
    <name evidence="2" type="primary">tusC</name>
    <name evidence="2" type="ORF">PAUR_a1304</name>
</gene>
<evidence type="ECO:0000313" key="3">
    <source>
        <dbReference type="Proteomes" id="UP000615755"/>
    </source>
</evidence>
<comment type="caution">
    <text evidence="2">The sequence shown here is derived from an EMBL/GenBank/DDBJ whole genome shotgun (WGS) entry which is preliminary data.</text>
</comment>
<dbReference type="SUPFAM" id="SSF75169">
    <property type="entry name" value="DsrEFH-like"/>
    <property type="match status" value="1"/>
</dbReference>
<dbReference type="PANTHER" id="PTHR38780">
    <property type="entry name" value="PROTEIN TUSC"/>
    <property type="match status" value="1"/>
</dbReference>
<sequence length="118" mass="13516">MKNIMIISDHSPFDGMHIRDALDMTLIFAAIDQNVSWLFQGSAVMALKPKQSPQQLGIKDFFKSIKTLEIYDVENIYVCETALKQFKLDPDQLSIDVTVISQEQQRQLLDQQDQVVTL</sequence>
<accession>A0ABR9EA38</accession>
<dbReference type="Proteomes" id="UP000615755">
    <property type="component" value="Unassembled WGS sequence"/>
</dbReference>
<evidence type="ECO:0000313" key="2">
    <source>
        <dbReference type="EMBL" id="MBE0367845.1"/>
    </source>
</evidence>
<organism evidence="2 3">
    <name type="scientific">Pseudoalteromonas aurantia 208</name>
    <dbReference type="NCBI Taxonomy" id="1314867"/>
    <lineage>
        <taxon>Bacteria</taxon>
        <taxon>Pseudomonadati</taxon>
        <taxon>Pseudomonadota</taxon>
        <taxon>Gammaproteobacteria</taxon>
        <taxon>Alteromonadales</taxon>
        <taxon>Pseudoalteromonadaceae</taxon>
        <taxon>Pseudoalteromonas</taxon>
    </lineage>
</organism>
<dbReference type="EMBL" id="AQGV01000012">
    <property type="protein sequence ID" value="MBE0367845.1"/>
    <property type="molecule type" value="Genomic_DNA"/>
</dbReference>
<dbReference type="PANTHER" id="PTHR38780:SF1">
    <property type="entry name" value="PROTEIN TUSC"/>
    <property type="match status" value="1"/>
</dbReference>
<evidence type="ECO:0000256" key="1">
    <source>
        <dbReference type="ARBA" id="ARBA00005996"/>
    </source>
</evidence>
<dbReference type="NCBIfam" id="NF001238">
    <property type="entry name" value="PRK00211.1"/>
    <property type="match status" value="1"/>
</dbReference>
<keyword evidence="3" id="KW-1185">Reference proteome</keyword>
<reference evidence="2 3" key="1">
    <citation type="submission" date="2015-03" db="EMBL/GenBank/DDBJ databases">
        <title>Genome sequence of Pseudoalteromonas aurantia.</title>
        <authorList>
            <person name="Xie B.-B."/>
            <person name="Rong J.-C."/>
            <person name="Qin Q.-L."/>
            <person name="Zhang Y.-Z."/>
        </authorList>
    </citation>
    <scope>NUCLEOTIDE SEQUENCE [LARGE SCALE GENOMIC DNA]</scope>
    <source>
        <strain evidence="2 3">208</strain>
    </source>
</reference>
<comment type="similarity">
    <text evidence="1">Belongs to the DsrF/TusC family.</text>
</comment>
<dbReference type="InterPro" id="IPR027396">
    <property type="entry name" value="DsrEFH-like"/>
</dbReference>